<proteinExistence type="predicted"/>
<evidence type="ECO:0000256" key="2">
    <source>
        <dbReference type="ARBA" id="ARBA00011974"/>
    </source>
</evidence>
<organism evidence="7 8">
    <name type="scientific">Treponema parvum</name>
    <dbReference type="NCBI Taxonomy" id="138851"/>
    <lineage>
        <taxon>Bacteria</taxon>
        <taxon>Pseudomonadati</taxon>
        <taxon>Spirochaetota</taxon>
        <taxon>Spirochaetia</taxon>
        <taxon>Spirochaetales</taxon>
        <taxon>Treponemataceae</taxon>
        <taxon>Treponema</taxon>
    </lineage>
</organism>
<keyword evidence="5" id="KW-0486">Methionine biosynthesis</keyword>
<dbReference type="EMBL" id="CP054257">
    <property type="protein sequence ID" value="QTQ12695.1"/>
    <property type="molecule type" value="Genomic_DNA"/>
</dbReference>
<reference evidence="7" key="1">
    <citation type="submission" date="2020-05" db="EMBL/GenBank/DDBJ databases">
        <authorList>
            <person name="Zeng H."/>
            <person name="Chan Y.K."/>
            <person name="Watt R.M."/>
        </authorList>
    </citation>
    <scope>NUCLEOTIDE SEQUENCE</scope>
    <source>
        <strain evidence="7">ATCC 700773</strain>
    </source>
</reference>
<dbReference type="SUPFAM" id="SSF53167">
    <property type="entry name" value="Purine and uridine phosphorylases"/>
    <property type="match status" value="1"/>
</dbReference>
<dbReference type="CDD" id="cd09008">
    <property type="entry name" value="MTAN"/>
    <property type="match status" value="1"/>
</dbReference>
<keyword evidence="7" id="KW-0326">Glycosidase</keyword>
<dbReference type="GO" id="GO:0019284">
    <property type="term" value="P:L-methionine salvage from S-adenosylmethionine"/>
    <property type="evidence" value="ECO:0007669"/>
    <property type="project" value="TreeGrafter"/>
</dbReference>
<dbReference type="NCBIfam" id="NF004079">
    <property type="entry name" value="PRK05584.1"/>
    <property type="match status" value="1"/>
</dbReference>
<dbReference type="RefSeq" id="WP_210117407.1">
    <property type="nucleotide sequence ID" value="NZ_CP054257.1"/>
</dbReference>
<evidence type="ECO:0000256" key="4">
    <source>
        <dbReference type="ARBA" id="ARBA00022801"/>
    </source>
</evidence>
<dbReference type="Gene3D" id="3.40.50.1580">
    <property type="entry name" value="Nucleoside phosphorylase domain"/>
    <property type="match status" value="1"/>
</dbReference>
<dbReference type="EC" id="3.2.2.9" evidence="2"/>
<accession>A0A975F132</accession>
<evidence type="ECO:0000256" key="1">
    <source>
        <dbReference type="ARBA" id="ARBA00004945"/>
    </source>
</evidence>
<keyword evidence="3" id="KW-0028">Amino-acid biosynthesis</keyword>
<dbReference type="InterPro" id="IPR035994">
    <property type="entry name" value="Nucleoside_phosphorylase_sf"/>
</dbReference>
<dbReference type="PANTHER" id="PTHR46832">
    <property type="entry name" value="5'-METHYLTHIOADENOSINE/S-ADENOSYLHOMOCYSTEINE NUCLEOSIDASE"/>
    <property type="match status" value="1"/>
</dbReference>
<evidence type="ECO:0000256" key="3">
    <source>
        <dbReference type="ARBA" id="ARBA00022605"/>
    </source>
</evidence>
<evidence type="ECO:0000259" key="6">
    <source>
        <dbReference type="Pfam" id="PF01048"/>
    </source>
</evidence>
<dbReference type="InterPro" id="IPR010049">
    <property type="entry name" value="MTA_SAH_Nsdase"/>
</dbReference>
<dbReference type="AlphaFoldDB" id="A0A975F132"/>
<dbReference type="GO" id="GO:0008782">
    <property type="term" value="F:adenosylhomocysteine nucleosidase activity"/>
    <property type="evidence" value="ECO:0007669"/>
    <property type="project" value="UniProtKB-EC"/>
</dbReference>
<evidence type="ECO:0000313" key="7">
    <source>
        <dbReference type="EMBL" id="QTQ12695.1"/>
    </source>
</evidence>
<dbReference type="GO" id="GO:0005829">
    <property type="term" value="C:cytosol"/>
    <property type="evidence" value="ECO:0007669"/>
    <property type="project" value="TreeGrafter"/>
</dbReference>
<feature type="domain" description="Nucleoside phosphorylase" evidence="6">
    <location>
        <begin position="3"/>
        <end position="237"/>
    </location>
</feature>
<name>A0A975F132_9SPIR</name>
<dbReference type="NCBIfam" id="TIGR01704">
    <property type="entry name" value="MTA_SAH-Nsdase"/>
    <property type="match status" value="1"/>
</dbReference>
<protein>
    <recommendedName>
        <fullName evidence="2">adenosylhomocysteine nucleosidase</fullName>
        <ecNumber evidence="2">3.2.2.9</ecNumber>
    </recommendedName>
</protein>
<dbReference type="Pfam" id="PF01048">
    <property type="entry name" value="PNP_UDP_1"/>
    <property type="match status" value="1"/>
</dbReference>
<dbReference type="Proteomes" id="UP000671995">
    <property type="component" value="Chromosome"/>
</dbReference>
<evidence type="ECO:0000256" key="5">
    <source>
        <dbReference type="ARBA" id="ARBA00023167"/>
    </source>
</evidence>
<dbReference type="InterPro" id="IPR000845">
    <property type="entry name" value="Nucleoside_phosphorylase_d"/>
</dbReference>
<dbReference type="GO" id="GO:0008930">
    <property type="term" value="F:methylthioadenosine nucleosidase activity"/>
    <property type="evidence" value="ECO:0007669"/>
    <property type="project" value="InterPro"/>
</dbReference>
<gene>
    <name evidence="7" type="ORF">HRI96_11105</name>
</gene>
<dbReference type="PANTHER" id="PTHR46832:SF1">
    <property type="entry name" value="5'-METHYLTHIOADENOSINE_S-ADENOSYLHOMOCYSTEINE NUCLEOSIDASE"/>
    <property type="match status" value="1"/>
</dbReference>
<evidence type="ECO:0000313" key="8">
    <source>
        <dbReference type="Proteomes" id="UP000671995"/>
    </source>
</evidence>
<comment type="pathway">
    <text evidence="1">Amino-acid biosynthesis; L-methionine biosynthesis via salvage pathway; S-methyl-5-thio-alpha-D-ribose 1-phosphate from S-methyl-5'-thioadenosine (hydrolase route): step 1/2.</text>
</comment>
<reference evidence="7" key="2">
    <citation type="journal article" date="2021" name="Microbiol. Resour. Announc.">
        <title>Complete Genome Sequences of Three Human Oral Treponema parvum Isolates.</title>
        <authorList>
            <person name="Zeng H."/>
            <person name="Watt R.M."/>
        </authorList>
    </citation>
    <scope>NUCLEOTIDE SEQUENCE</scope>
    <source>
        <strain evidence="7">ATCC 700773</strain>
    </source>
</reference>
<dbReference type="GO" id="GO:0009164">
    <property type="term" value="P:nucleoside catabolic process"/>
    <property type="evidence" value="ECO:0007669"/>
    <property type="project" value="InterPro"/>
</dbReference>
<dbReference type="GO" id="GO:0019509">
    <property type="term" value="P:L-methionine salvage from methylthioadenosine"/>
    <property type="evidence" value="ECO:0007669"/>
    <property type="project" value="InterPro"/>
</dbReference>
<keyword evidence="4 7" id="KW-0378">Hydrolase</keyword>
<sequence>MKKIGIIGAMEVEISLLKDLMTPNEKAKRINAVKYCGTEYFEGLIDEIPVVVAKSGVGKVNAALCALTMIYKFDVTHIINTGIAGAVGKGLDVLDFVVSTQAVYHDMDATGFGYKPTEIPQMQTSCFIADKTMIRAAQKAFDGIPELKGHKLMSGRIASGDQFVSAKQVKNRIREICNPLCVEMEGASIAHTAFVNDIPFVIIRCMSDMADDGHESVYSFNETNAAKMSAALVQKMIKLF</sequence>